<dbReference type="PANTHER" id="PTHR35218">
    <property type="entry name" value="RNASE H DOMAIN-CONTAINING PROTEIN"/>
    <property type="match status" value="1"/>
</dbReference>
<proteinExistence type="predicted"/>
<accession>A0AAW2PJL7</accession>
<dbReference type="SUPFAM" id="SSF56219">
    <property type="entry name" value="DNase I-like"/>
    <property type="match status" value="1"/>
</dbReference>
<evidence type="ECO:0000313" key="1">
    <source>
        <dbReference type="EMBL" id="KAL0355405.1"/>
    </source>
</evidence>
<comment type="caution">
    <text evidence="1">The sequence shown here is derived from an EMBL/GenBank/DDBJ whole genome shotgun (WGS) entry which is preliminary data.</text>
</comment>
<protein>
    <submittedName>
        <fullName evidence="1">Uncharacterized protein</fullName>
    </submittedName>
</protein>
<reference evidence="1" key="1">
    <citation type="submission" date="2020-06" db="EMBL/GenBank/DDBJ databases">
        <authorList>
            <person name="Li T."/>
            <person name="Hu X."/>
            <person name="Zhang T."/>
            <person name="Song X."/>
            <person name="Zhang H."/>
            <person name="Dai N."/>
            <person name="Sheng W."/>
            <person name="Hou X."/>
            <person name="Wei L."/>
        </authorList>
    </citation>
    <scope>NUCLEOTIDE SEQUENCE</scope>
    <source>
        <strain evidence="1">G02</strain>
        <tissue evidence="1">Leaf</tissue>
    </source>
</reference>
<sequence>MSALVWNCGGLGSALTVQKLCECAHEWGPKLVFLSETKCSQKRFERVRECLNMFGVCVLSVGRAGGLVLLWNKEIVVQLRSFSANHIAVDILGDESVANWRFTGFYGEPEASRRTQI</sequence>
<reference evidence="1" key="2">
    <citation type="journal article" date="2024" name="Plant">
        <title>Genomic evolution and insights into agronomic trait innovations of Sesamum species.</title>
        <authorList>
            <person name="Miao H."/>
            <person name="Wang L."/>
            <person name="Qu L."/>
            <person name="Liu H."/>
            <person name="Sun Y."/>
            <person name="Le M."/>
            <person name="Wang Q."/>
            <person name="Wei S."/>
            <person name="Zheng Y."/>
            <person name="Lin W."/>
            <person name="Duan Y."/>
            <person name="Cao H."/>
            <person name="Xiong S."/>
            <person name="Wang X."/>
            <person name="Wei L."/>
            <person name="Li C."/>
            <person name="Ma Q."/>
            <person name="Ju M."/>
            <person name="Zhao R."/>
            <person name="Li G."/>
            <person name="Mu C."/>
            <person name="Tian Q."/>
            <person name="Mei H."/>
            <person name="Zhang T."/>
            <person name="Gao T."/>
            <person name="Zhang H."/>
        </authorList>
    </citation>
    <scope>NUCLEOTIDE SEQUENCE</scope>
    <source>
        <strain evidence="1">G02</strain>
    </source>
</reference>
<dbReference type="InterPro" id="IPR036691">
    <property type="entry name" value="Endo/exonu/phosph_ase_sf"/>
</dbReference>
<dbReference type="PANTHER" id="PTHR35218:SF9">
    <property type="entry name" value="ENDONUCLEASE_EXONUCLEASE_PHOSPHATASE DOMAIN-CONTAINING PROTEIN"/>
    <property type="match status" value="1"/>
</dbReference>
<organism evidence="1">
    <name type="scientific">Sesamum radiatum</name>
    <name type="common">Black benniseed</name>
    <dbReference type="NCBI Taxonomy" id="300843"/>
    <lineage>
        <taxon>Eukaryota</taxon>
        <taxon>Viridiplantae</taxon>
        <taxon>Streptophyta</taxon>
        <taxon>Embryophyta</taxon>
        <taxon>Tracheophyta</taxon>
        <taxon>Spermatophyta</taxon>
        <taxon>Magnoliopsida</taxon>
        <taxon>eudicotyledons</taxon>
        <taxon>Gunneridae</taxon>
        <taxon>Pentapetalae</taxon>
        <taxon>asterids</taxon>
        <taxon>lamiids</taxon>
        <taxon>Lamiales</taxon>
        <taxon>Pedaliaceae</taxon>
        <taxon>Sesamum</taxon>
    </lineage>
</organism>
<dbReference type="Gene3D" id="3.60.10.10">
    <property type="entry name" value="Endonuclease/exonuclease/phosphatase"/>
    <property type="match status" value="1"/>
</dbReference>
<gene>
    <name evidence="1" type="ORF">Sradi_3987400</name>
</gene>
<name>A0AAW2PJL7_SESRA</name>
<dbReference type="AlphaFoldDB" id="A0AAW2PJL7"/>
<dbReference type="EMBL" id="JACGWJ010000017">
    <property type="protein sequence ID" value="KAL0355405.1"/>
    <property type="molecule type" value="Genomic_DNA"/>
</dbReference>